<accession>A0ABS1JVA7</accession>
<evidence type="ECO:0000256" key="3">
    <source>
        <dbReference type="SAM" id="Phobius"/>
    </source>
</evidence>
<dbReference type="RefSeq" id="WP_201692767.1">
    <property type="nucleotide sequence ID" value="NZ_JAEQND010000015.1"/>
</dbReference>
<dbReference type="Gene3D" id="1.10.287.470">
    <property type="entry name" value="Helix hairpin bin"/>
    <property type="match status" value="1"/>
</dbReference>
<feature type="domain" description="PilZ" evidence="4">
    <location>
        <begin position="10"/>
        <end position="102"/>
    </location>
</feature>
<sequence>MMSREANLPRKAMRVSIPLFVEIGGRSHVARDWSTTGVGLGDLDALPAQGEVLAARVSFPLQESTLVVPVRMVFRGVHEGVAGFEFQDLSPRNRKLLRHYIELSLEGKLGDVQDIVAAAALPGAAHAAQAPLTLGSGGMPALQPSPRHGRLLGSVVAGLAVLAAGAGIVWYNLTYQLEGTGFVGGSIARVTANNVGQIGKLLVEPGTRVEPGTPLFTVENPTLRDEITALEQQVGELARQQTRLTSVRRQAEAGVLQTLRRDWSEREAELATARRLLAAGAITQRELMLVANQVQDLRVNYMRQVAEGATHVQTLDNSDTIAKLRLDLASKKVLLARQEADRTVRAPVRGKVFTVDRLPGEFVTANQPVVLLEADVTPSVFLRVPNDDAVKLKLGMPAQIYVASDDRKYSAKVSGVGLNAASATAAVTQEGGLNETLVKLDFDDRKVRLPVNSRVNVWIRNPALPWS</sequence>
<evidence type="ECO:0000313" key="5">
    <source>
        <dbReference type="EMBL" id="MBL0428144.1"/>
    </source>
</evidence>
<dbReference type="Gene3D" id="2.40.10.220">
    <property type="entry name" value="predicted glycosyltransferase like domains"/>
    <property type="match status" value="1"/>
</dbReference>
<dbReference type="EMBL" id="JAEQND010000015">
    <property type="protein sequence ID" value="MBL0428144.1"/>
    <property type="molecule type" value="Genomic_DNA"/>
</dbReference>
<dbReference type="PANTHER" id="PTHR32347">
    <property type="entry name" value="EFFLUX SYSTEM COMPONENT YKNX-RELATED"/>
    <property type="match status" value="1"/>
</dbReference>
<dbReference type="Proteomes" id="UP000622707">
    <property type="component" value="Unassembled WGS sequence"/>
</dbReference>
<proteinExistence type="predicted"/>
<dbReference type="InterPro" id="IPR009875">
    <property type="entry name" value="PilZ_domain"/>
</dbReference>
<evidence type="ECO:0000256" key="1">
    <source>
        <dbReference type="ARBA" id="ARBA00004196"/>
    </source>
</evidence>
<name>A0ABS1JVA7_9BURK</name>
<keyword evidence="3" id="KW-0812">Transmembrane</keyword>
<reference evidence="5 6" key="1">
    <citation type="journal article" date="2017" name="Int. J. Syst. Evol. Microbiol.">
        <title>Ramlibacter alkalitolerans sp. nov., alkali-tolerant bacterium isolated from soil of ginseng.</title>
        <authorList>
            <person name="Lee D.H."/>
            <person name="Cha C.J."/>
        </authorList>
    </citation>
    <scope>NUCLEOTIDE SEQUENCE [LARGE SCALE GENOMIC DNA]</scope>
    <source>
        <strain evidence="5 6">KACC 19305</strain>
    </source>
</reference>
<keyword evidence="6" id="KW-1185">Reference proteome</keyword>
<dbReference type="Pfam" id="PF07238">
    <property type="entry name" value="PilZ"/>
    <property type="match status" value="1"/>
</dbReference>
<keyword evidence="2" id="KW-0175">Coiled coil</keyword>
<dbReference type="PANTHER" id="PTHR32347:SF23">
    <property type="entry name" value="BLL5650 PROTEIN"/>
    <property type="match status" value="1"/>
</dbReference>
<dbReference type="SUPFAM" id="SSF141371">
    <property type="entry name" value="PilZ domain-like"/>
    <property type="match status" value="1"/>
</dbReference>
<evidence type="ECO:0000256" key="2">
    <source>
        <dbReference type="ARBA" id="ARBA00023054"/>
    </source>
</evidence>
<feature type="transmembrane region" description="Helical" evidence="3">
    <location>
        <begin position="151"/>
        <end position="173"/>
    </location>
</feature>
<dbReference type="Gene3D" id="2.40.30.170">
    <property type="match status" value="1"/>
</dbReference>
<organism evidence="5 6">
    <name type="scientific">Ramlibacter alkalitolerans</name>
    <dbReference type="NCBI Taxonomy" id="2039631"/>
    <lineage>
        <taxon>Bacteria</taxon>
        <taxon>Pseudomonadati</taxon>
        <taxon>Pseudomonadota</taxon>
        <taxon>Betaproteobacteria</taxon>
        <taxon>Burkholderiales</taxon>
        <taxon>Comamonadaceae</taxon>
        <taxon>Ramlibacter</taxon>
    </lineage>
</organism>
<protein>
    <submittedName>
        <fullName evidence="5">HlyD family efflux transporter periplasmic adaptor subunit</fullName>
    </submittedName>
</protein>
<gene>
    <name evidence="5" type="ORF">JI746_23765</name>
</gene>
<evidence type="ECO:0000259" key="4">
    <source>
        <dbReference type="Pfam" id="PF07238"/>
    </source>
</evidence>
<dbReference type="Gene3D" id="2.40.50.100">
    <property type="match status" value="1"/>
</dbReference>
<comment type="subcellular location">
    <subcellularLocation>
        <location evidence="1">Cell envelope</location>
    </subcellularLocation>
</comment>
<keyword evidence="3" id="KW-0472">Membrane</keyword>
<evidence type="ECO:0000313" key="6">
    <source>
        <dbReference type="Proteomes" id="UP000622707"/>
    </source>
</evidence>
<keyword evidence="3" id="KW-1133">Transmembrane helix</keyword>
<dbReference type="InterPro" id="IPR050465">
    <property type="entry name" value="UPF0194_transport"/>
</dbReference>
<comment type="caution">
    <text evidence="5">The sequence shown here is derived from an EMBL/GenBank/DDBJ whole genome shotgun (WGS) entry which is preliminary data.</text>
</comment>